<sequence>MSTNNMTSDEPNKRSGQLHSTKGNIKETVGGMVGAHGMQQRGQEEHARGQAEYDAARGKGYAEGIADRITGKKDAIVGAATGDKTQQAKGNMRQEQGSAQQEVNRRA</sequence>
<dbReference type="PANTHER" id="PTHR40460:SF1">
    <property type="entry name" value="CSBD-LIKE DOMAIN-CONTAINING PROTEIN"/>
    <property type="match status" value="1"/>
</dbReference>
<name>A0A0W0G5M5_MONRR</name>
<evidence type="ECO:0000313" key="2">
    <source>
        <dbReference type="EMBL" id="KTB43874.1"/>
    </source>
</evidence>
<feature type="region of interest" description="Disordered" evidence="1">
    <location>
        <begin position="80"/>
        <end position="107"/>
    </location>
</feature>
<accession>A0A0W0G5M5</accession>
<evidence type="ECO:0000313" key="3">
    <source>
        <dbReference type="Proteomes" id="UP000054988"/>
    </source>
</evidence>
<dbReference type="SUPFAM" id="SSF69047">
    <property type="entry name" value="Hypothetical protein YjbJ"/>
    <property type="match status" value="1"/>
</dbReference>
<feature type="compositionally biased region" description="Basic and acidic residues" evidence="1">
    <location>
        <begin position="42"/>
        <end position="55"/>
    </location>
</feature>
<feature type="compositionally biased region" description="Polar residues" evidence="1">
    <location>
        <begin position="83"/>
        <end position="107"/>
    </location>
</feature>
<feature type="compositionally biased region" description="Polar residues" evidence="1">
    <location>
        <begin position="1"/>
        <end position="23"/>
    </location>
</feature>
<reference evidence="2 3" key="1">
    <citation type="submission" date="2015-12" db="EMBL/GenBank/DDBJ databases">
        <title>Draft genome sequence of Moniliophthora roreri, the causal agent of frosty pod rot of cacao.</title>
        <authorList>
            <person name="Aime M.C."/>
            <person name="Diaz-Valderrama J.R."/>
            <person name="Kijpornyongpan T."/>
            <person name="Phillips-Mora W."/>
        </authorList>
    </citation>
    <scope>NUCLEOTIDE SEQUENCE [LARGE SCALE GENOMIC DNA]</scope>
    <source>
        <strain evidence="2 3">MCA 2952</strain>
    </source>
</reference>
<dbReference type="PANTHER" id="PTHR40460">
    <property type="entry name" value="CHROMOSOME 1, WHOLE GENOME SHOTGUN SEQUENCE"/>
    <property type="match status" value="1"/>
</dbReference>
<feature type="region of interest" description="Disordered" evidence="1">
    <location>
        <begin position="1"/>
        <end position="55"/>
    </location>
</feature>
<protein>
    <recommendedName>
        <fullName evidence="4">Mismatched base pair and cruciform DNA recognition protein</fullName>
    </recommendedName>
</protein>
<evidence type="ECO:0000256" key="1">
    <source>
        <dbReference type="SAM" id="MobiDB-lite"/>
    </source>
</evidence>
<evidence type="ECO:0008006" key="4">
    <source>
        <dbReference type="Google" id="ProtNLM"/>
    </source>
</evidence>
<proteinExistence type="predicted"/>
<dbReference type="EMBL" id="LATX01001054">
    <property type="protein sequence ID" value="KTB43874.1"/>
    <property type="molecule type" value="Genomic_DNA"/>
</dbReference>
<dbReference type="Proteomes" id="UP000054988">
    <property type="component" value="Unassembled WGS sequence"/>
</dbReference>
<dbReference type="eggNOG" id="ENOG502SAI8">
    <property type="taxonomic scope" value="Eukaryota"/>
</dbReference>
<organism evidence="2 3">
    <name type="scientific">Moniliophthora roreri</name>
    <name type="common">Frosty pod rot fungus</name>
    <name type="synonym">Monilia roreri</name>
    <dbReference type="NCBI Taxonomy" id="221103"/>
    <lineage>
        <taxon>Eukaryota</taxon>
        <taxon>Fungi</taxon>
        <taxon>Dikarya</taxon>
        <taxon>Basidiomycota</taxon>
        <taxon>Agaricomycotina</taxon>
        <taxon>Agaricomycetes</taxon>
        <taxon>Agaricomycetidae</taxon>
        <taxon>Agaricales</taxon>
        <taxon>Marasmiineae</taxon>
        <taxon>Marasmiaceae</taxon>
        <taxon>Moniliophthora</taxon>
    </lineage>
</organism>
<dbReference type="AlphaFoldDB" id="A0A0W0G5M5"/>
<comment type="caution">
    <text evidence="2">The sequence shown here is derived from an EMBL/GenBank/DDBJ whole genome shotgun (WGS) entry which is preliminary data.</text>
</comment>
<gene>
    <name evidence="2" type="ORF">WG66_3535</name>
</gene>
<dbReference type="InterPro" id="IPR036629">
    <property type="entry name" value="YjbJ_sf"/>
</dbReference>